<dbReference type="InParanoid" id="H2Y243"/>
<dbReference type="EMBL" id="EAAA01001036">
    <property type="status" value="NOT_ANNOTATED_CDS"/>
    <property type="molecule type" value="Genomic_DNA"/>
</dbReference>
<reference evidence="2" key="1">
    <citation type="journal article" date="2002" name="Science">
        <title>The draft genome of Ciona intestinalis: insights into chordate and vertebrate origins.</title>
        <authorList>
            <person name="Dehal P."/>
            <person name="Satou Y."/>
            <person name="Campbell R.K."/>
            <person name="Chapman J."/>
            <person name="Degnan B."/>
            <person name="De Tomaso A."/>
            <person name="Davidson B."/>
            <person name="Di Gregorio A."/>
            <person name="Gelpke M."/>
            <person name="Goodstein D.M."/>
            <person name="Harafuji N."/>
            <person name="Hastings K.E."/>
            <person name="Ho I."/>
            <person name="Hotta K."/>
            <person name="Huang W."/>
            <person name="Kawashima T."/>
            <person name="Lemaire P."/>
            <person name="Martinez D."/>
            <person name="Meinertzhagen I.A."/>
            <person name="Necula S."/>
            <person name="Nonaka M."/>
            <person name="Putnam N."/>
            <person name="Rash S."/>
            <person name="Saiga H."/>
            <person name="Satake M."/>
            <person name="Terry A."/>
            <person name="Yamada L."/>
            <person name="Wang H.G."/>
            <person name="Awazu S."/>
            <person name="Azumi K."/>
            <person name="Boore J."/>
            <person name="Branno M."/>
            <person name="Chin-Bow S."/>
            <person name="DeSantis R."/>
            <person name="Doyle S."/>
            <person name="Francino P."/>
            <person name="Keys D.N."/>
            <person name="Haga S."/>
            <person name="Hayashi H."/>
            <person name="Hino K."/>
            <person name="Imai K.S."/>
            <person name="Inaba K."/>
            <person name="Kano S."/>
            <person name="Kobayashi K."/>
            <person name="Kobayashi M."/>
            <person name="Lee B.I."/>
            <person name="Makabe K.W."/>
            <person name="Manohar C."/>
            <person name="Matassi G."/>
            <person name="Medina M."/>
            <person name="Mochizuki Y."/>
            <person name="Mount S."/>
            <person name="Morishita T."/>
            <person name="Miura S."/>
            <person name="Nakayama A."/>
            <person name="Nishizaka S."/>
            <person name="Nomoto H."/>
            <person name="Ohta F."/>
            <person name="Oishi K."/>
            <person name="Rigoutsos I."/>
            <person name="Sano M."/>
            <person name="Sasaki A."/>
            <person name="Sasakura Y."/>
            <person name="Shoguchi E."/>
            <person name="Shin-i T."/>
            <person name="Spagnuolo A."/>
            <person name="Stainier D."/>
            <person name="Suzuki M.M."/>
            <person name="Tassy O."/>
            <person name="Takatori N."/>
            <person name="Tokuoka M."/>
            <person name="Yagi K."/>
            <person name="Yoshizaki F."/>
            <person name="Wada S."/>
            <person name="Zhang C."/>
            <person name="Hyatt P.D."/>
            <person name="Larimer F."/>
            <person name="Detter C."/>
            <person name="Doggett N."/>
            <person name="Glavina T."/>
            <person name="Hawkins T."/>
            <person name="Richardson P."/>
            <person name="Lucas S."/>
            <person name="Kohara Y."/>
            <person name="Levine M."/>
            <person name="Satoh N."/>
            <person name="Rokhsar D.S."/>
        </authorList>
    </citation>
    <scope>NUCLEOTIDE SEQUENCE [LARGE SCALE GENOMIC DNA]</scope>
</reference>
<evidence type="ECO:0000313" key="1">
    <source>
        <dbReference type="Ensembl" id="ENSCINP00000035978.1"/>
    </source>
</evidence>
<keyword evidence="2" id="KW-1185">Reference proteome</keyword>
<evidence type="ECO:0000313" key="2">
    <source>
        <dbReference type="Proteomes" id="UP000008144"/>
    </source>
</evidence>
<dbReference type="Proteomes" id="UP000008144">
    <property type="component" value="Chromosome 12"/>
</dbReference>
<reference evidence="1" key="3">
    <citation type="submission" date="2025-08" db="UniProtKB">
        <authorList>
            <consortium name="Ensembl"/>
        </authorList>
    </citation>
    <scope>IDENTIFICATION</scope>
</reference>
<reference evidence="1" key="4">
    <citation type="submission" date="2025-09" db="UniProtKB">
        <authorList>
            <consortium name="Ensembl"/>
        </authorList>
    </citation>
    <scope>IDENTIFICATION</scope>
</reference>
<dbReference type="HOGENOM" id="CLU_2728701_0_0_1"/>
<sequence>MLMPMARFRSHRYFSKPSARRVSCTRETWELSMACKLNPDDVQSHDASFTISFNASWTFFSRLPWTRRASNI</sequence>
<proteinExistence type="predicted"/>
<reference evidence="1" key="2">
    <citation type="journal article" date="2008" name="Genome Biol.">
        <title>Improved genome assembly and evidence-based global gene model set for the chordate Ciona intestinalis: new insight into intron and operon populations.</title>
        <authorList>
            <person name="Satou Y."/>
            <person name="Mineta K."/>
            <person name="Ogasawara M."/>
            <person name="Sasakura Y."/>
            <person name="Shoguchi E."/>
            <person name="Ueno K."/>
            <person name="Yamada L."/>
            <person name="Matsumoto J."/>
            <person name="Wasserscheid J."/>
            <person name="Dewar K."/>
            <person name="Wiley G.B."/>
            <person name="Macmil S.L."/>
            <person name="Roe B.A."/>
            <person name="Zeller R.W."/>
            <person name="Hastings K.E."/>
            <person name="Lemaire P."/>
            <person name="Lindquist E."/>
            <person name="Endo T."/>
            <person name="Hotta K."/>
            <person name="Inaba K."/>
        </authorList>
    </citation>
    <scope>NUCLEOTIDE SEQUENCE [LARGE SCALE GENOMIC DNA]</scope>
    <source>
        <strain evidence="1">wild type</strain>
    </source>
</reference>
<accession>H2Y243</accession>
<dbReference type="AlphaFoldDB" id="H2Y243"/>
<protein>
    <submittedName>
        <fullName evidence="1">Uncharacterized protein</fullName>
    </submittedName>
</protein>
<name>H2Y243_CIOIN</name>
<organism evidence="1 2">
    <name type="scientific">Ciona intestinalis</name>
    <name type="common">Transparent sea squirt</name>
    <name type="synonym">Ascidia intestinalis</name>
    <dbReference type="NCBI Taxonomy" id="7719"/>
    <lineage>
        <taxon>Eukaryota</taxon>
        <taxon>Metazoa</taxon>
        <taxon>Chordata</taxon>
        <taxon>Tunicata</taxon>
        <taxon>Ascidiacea</taxon>
        <taxon>Phlebobranchia</taxon>
        <taxon>Cionidae</taxon>
        <taxon>Ciona</taxon>
    </lineage>
</organism>
<dbReference type="Ensembl" id="ENSCINT00000033409.1">
    <property type="protein sequence ID" value="ENSCINP00000035978.1"/>
    <property type="gene ID" value="ENSCING00000020919.1"/>
</dbReference>